<name>A0AAJ7SEU8_9ACAR</name>
<feature type="transmembrane region" description="Helical" evidence="1">
    <location>
        <begin position="188"/>
        <end position="208"/>
    </location>
</feature>
<feature type="transmembrane region" description="Helical" evidence="1">
    <location>
        <begin position="125"/>
        <end position="146"/>
    </location>
</feature>
<reference evidence="3" key="1">
    <citation type="submission" date="2025-08" db="UniProtKB">
        <authorList>
            <consortium name="RefSeq"/>
        </authorList>
    </citation>
    <scope>IDENTIFICATION</scope>
</reference>
<evidence type="ECO:0000256" key="1">
    <source>
        <dbReference type="SAM" id="Phobius"/>
    </source>
</evidence>
<evidence type="ECO:0000313" key="2">
    <source>
        <dbReference type="Proteomes" id="UP000694867"/>
    </source>
</evidence>
<evidence type="ECO:0000313" key="3">
    <source>
        <dbReference type="RefSeq" id="XP_028966790.1"/>
    </source>
</evidence>
<dbReference type="Proteomes" id="UP000694867">
    <property type="component" value="Unplaced"/>
</dbReference>
<accession>A0AAJ7SEU8</accession>
<organism evidence="2 3">
    <name type="scientific">Galendromus occidentalis</name>
    <name type="common">western predatory mite</name>
    <dbReference type="NCBI Taxonomy" id="34638"/>
    <lineage>
        <taxon>Eukaryota</taxon>
        <taxon>Metazoa</taxon>
        <taxon>Ecdysozoa</taxon>
        <taxon>Arthropoda</taxon>
        <taxon>Chelicerata</taxon>
        <taxon>Arachnida</taxon>
        <taxon>Acari</taxon>
        <taxon>Parasitiformes</taxon>
        <taxon>Mesostigmata</taxon>
        <taxon>Gamasina</taxon>
        <taxon>Phytoseioidea</taxon>
        <taxon>Phytoseiidae</taxon>
        <taxon>Typhlodrominae</taxon>
        <taxon>Galendromus</taxon>
    </lineage>
</organism>
<feature type="transmembrane region" description="Helical" evidence="1">
    <location>
        <begin position="152"/>
        <end position="176"/>
    </location>
</feature>
<sequence length="212" mass="23655">MARQGFAAIDECREVLLDFVEKDVAAEECRRTVLRTLFLLLWFPLCYLTVFVTVALFEPNVKFWIIYNPKMAYCSFIAMPLLLLVVLFYAPIQSSTSYTLMVLAVFVIDFAYVESSLCAFFETYCAFMMNLICLMTCTEILAFSFLPLDLTAPTGILIILSSHLINYVAVACALAASVADKAITGGAMGVSAAVMMFKVRSIVNYLALEERI</sequence>
<keyword evidence="1" id="KW-0812">Transmembrane</keyword>
<keyword evidence="1" id="KW-0472">Membrane</keyword>
<keyword evidence="1" id="KW-1133">Transmembrane helix</keyword>
<feature type="transmembrane region" description="Helical" evidence="1">
    <location>
        <begin position="96"/>
        <end position="113"/>
    </location>
</feature>
<dbReference type="KEGG" id="goe:100904703"/>
<dbReference type="GeneID" id="100904703"/>
<gene>
    <name evidence="3" type="primary">LOC100904703</name>
</gene>
<feature type="transmembrane region" description="Helical" evidence="1">
    <location>
        <begin position="71"/>
        <end position="90"/>
    </location>
</feature>
<feature type="transmembrane region" description="Helical" evidence="1">
    <location>
        <begin position="37"/>
        <end position="59"/>
    </location>
</feature>
<dbReference type="AlphaFoldDB" id="A0AAJ7SEU8"/>
<proteinExistence type="predicted"/>
<dbReference type="RefSeq" id="XP_028966790.1">
    <property type="nucleotide sequence ID" value="XM_029110957.1"/>
</dbReference>
<keyword evidence="2" id="KW-1185">Reference proteome</keyword>
<protein>
    <submittedName>
        <fullName evidence="3">Uncharacterized protein LOC100904703</fullName>
    </submittedName>
</protein>